<name>A0A1E3GX00_9HYPH</name>
<evidence type="ECO:0000313" key="1">
    <source>
        <dbReference type="EMBL" id="ODN68582.1"/>
    </source>
</evidence>
<reference evidence="1 2" key="1">
    <citation type="submission" date="2016-07" db="EMBL/GenBank/DDBJ databases">
        <title>Draft Genome Sequence of Methylobrevis pamukkalensis PK2.</title>
        <authorList>
            <person name="Vasilenko O.V."/>
            <person name="Doronina N.V."/>
            <person name="Shmareva M.N."/>
            <person name="Tarlachkov S.V."/>
            <person name="Mustakhimov I."/>
            <person name="Trotsenko Y.A."/>
        </authorList>
    </citation>
    <scope>NUCLEOTIDE SEQUENCE [LARGE SCALE GENOMIC DNA]</scope>
    <source>
        <strain evidence="1 2">PK2</strain>
    </source>
</reference>
<dbReference type="EMBL" id="MCRJ01000156">
    <property type="protein sequence ID" value="ODN68582.1"/>
    <property type="molecule type" value="Genomic_DNA"/>
</dbReference>
<dbReference type="AlphaFoldDB" id="A0A1E3GX00"/>
<accession>A0A1E3GX00</accession>
<evidence type="ECO:0000313" key="2">
    <source>
        <dbReference type="Proteomes" id="UP000094622"/>
    </source>
</evidence>
<keyword evidence="2" id="KW-1185">Reference proteome</keyword>
<dbReference type="Proteomes" id="UP000094622">
    <property type="component" value="Unassembled WGS sequence"/>
</dbReference>
<comment type="caution">
    <text evidence="1">The sequence shown here is derived from an EMBL/GenBank/DDBJ whole genome shotgun (WGS) entry which is preliminary data.</text>
</comment>
<proteinExistence type="predicted"/>
<sequence>MPGNNMKPFAGISDAATRKSIIDFLAAGK</sequence>
<organism evidence="1 2">
    <name type="scientific">Methylobrevis pamukkalensis</name>
    <dbReference type="NCBI Taxonomy" id="1439726"/>
    <lineage>
        <taxon>Bacteria</taxon>
        <taxon>Pseudomonadati</taxon>
        <taxon>Pseudomonadota</taxon>
        <taxon>Alphaproteobacteria</taxon>
        <taxon>Hyphomicrobiales</taxon>
        <taxon>Pleomorphomonadaceae</taxon>
        <taxon>Methylobrevis</taxon>
    </lineage>
</organism>
<protein>
    <recommendedName>
        <fullName evidence="3">Cytochrome c2</fullName>
    </recommendedName>
</protein>
<gene>
    <name evidence="1" type="ORF">A6302_04111</name>
</gene>
<evidence type="ECO:0008006" key="3">
    <source>
        <dbReference type="Google" id="ProtNLM"/>
    </source>
</evidence>